<keyword evidence="1" id="KW-0812">Transmembrane</keyword>
<evidence type="ECO:0000313" key="2">
    <source>
        <dbReference type="EMBL" id="MFB9471452.1"/>
    </source>
</evidence>
<name>A0ABV5NMJ2_9ACTN</name>
<evidence type="ECO:0000313" key="3">
    <source>
        <dbReference type="Proteomes" id="UP001589568"/>
    </source>
</evidence>
<comment type="caution">
    <text evidence="2">The sequence shown here is derived from an EMBL/GenBank/DDBJ whole genome shotgun (WGS) entry which is preliminary data.</text>
</comment>
<keyword evidence="3" id="KW-1185">Reference proteome</keyword>
<feature type="transmembrane region" description="Helical" evidence="1">
    <location>
        <begin position="41"/>
        <end position="58"/>
    </location>
</feature>
<evidence type="ECO:0008006" key="4">
    <source>
        <dbReference type="Google" id="ProtNLM"/>
    </source>
</evidence>
<sequence length="68" mass="7079">MRKASIAMRGNFRRTLAVLLLVAGAALIALAVIDPTLVIVAGALAAVIAAIVATYRAFSEGDENNVKR</sequence>
<protein>
    <recommendedName>
        <fullName evidence="4">DUF3040 domain-containing protein</fullName>
    </recommendedName>
</protein>
<accession>A0ABV5NMJ2</accession>
<dbReference type="RefSeq" id="WP_364377258.1">
    <property type="nucleotide sequence ID" value="NZ_JBHMCF010000013.1"/>
</dbReference>
<dbReference type="EMBL" id="JBHMCF010000013">
    <property type="protein sequence ID" value="MFB9471452.1"/>
    <property type="molecule type" value="Genomic_DNA"/>
</dbReference>
<dbReference type="Proteomes" id="UP001589568">
    <property type="component" value="Unassembled WGS sequence"/>
</dbReference>
<keyword evidence="1" id="KW-1133">Transmembrane helix</keyword>
<keyword evidence="1" id="KW-0472">Membrane</keyword>
<organism evidence="2 3">
    <name type="scientific">Nonomuraea salmonea</name>
    <dbReference type="NCBI Taxonomy" id="46181"/>
    <lineage>
        <taxon>Bacteria</taxon>
        <taxon>Bacillati</taxon>
        <taxon>Actinomycetota</taxon>
        <taxon>Actinomycetes</taxon>
        <taxon>Streptosporangiales</taxon>
        <taxon>Streptosporangiaceae</taxon>
        <taxon>Nonomuraea</taxon>
    </lineage>
</organism>
<proteinExistence type="predicted"/>
<gene>
    <name evidence="2" type="ORF">ACFFR3_18170</name>
</gene>
<evidence type="ECO:0000256" key="1">
    <source>
        <dbReference type="SAM" id="Phobius"/>
    </source>
</evidence>
<reference evidence="2 3" key="1">
    <citation type="submission" date="2024-09" db="EMBL/GenBank/DDBJ databases">
        <authorList>
            <person name="Sun Q."/>
            <person name="Mori K."/>
        </authorList>
    </citation>
    <scope>NUCLEOTIDE SEQUENCE [LARGE SCALE GENOMIC DNA]</scope>
    <source>
        <strain evidence="2 3">JCM 3324</strain>
    </source>
</reference>